<proteinExistence type="predicted"/>
<organism evidence="1 2">
    <name type="scientific">Ensete ventricosum</name>
    <name type="common">Abyssinian banana</name>
    <name type="synonym">Musa ensete</name>
    <dbReference type="NCBI Taxonomy" id="4639"/>
    <lineage>
        <taxon>Eukaryota</taxon>
        <taxon>Viridiplantae</taxon>
        <taxon>Streptophyta</taxon>
        <taxon>Embryophyta</taxon>
        <taxon>Tracheophyta</taxon>
        <taxon>Spermatophyta</taxon>
        <taxon>Magnoliopsida</taxon>
        <taxon>Liliopsida</taxon>
        <taxon>Zingiberales</taxon>
        <taxon>Musaceae</taxon>
        <taxon>Ensete</taxon>
    </lineage>
</organism>
<dbReference type="Proteomes" id="UP000287651">
    <property type="component" value="Unassembled WGS sequence"/>
</dbReference>
<evidence type="ECO:0000313" key="2">
    <source>
        <dbReference type="Proteomes" id="UP000287651"/>
    </source>
</evidence>
<protein>
    <submittedName>
        <fullName evidence="1">Uncharacterized protein</fullName>
    </submittedName>
</protein>
<gene>
    <name evidence="1" type="ORF">B296_00041368</name>
</gene>
<feature type="non-terminal residue" evidence="1">
    <location>
        <position position="1"/>
    </location>
</feature>
<dbReference type="AlphaFoldDB" id="A0A426XJ55"/>
<reference evidence="1 2" key="1">
    <citation type="journal article" date="2014" name="Agronomy (Basel)">
        <title>A Draft Genome Sequence for Ensete ventricosum, the Drought-Tolerant Tree Against Hunger.</title>
        <authorList>
            <person name="Harrison J."/>
            <person name="Moore K.A."/>
            <person name="Paszkiewicz K."/>
            <person name="Jones T."/>
            <person name="Grant M."/>
            <person name="Ambacheew D."/>
            <person name="Muzemil S."/>
            <person name="Studholme D.J."/>
        </authorList>
    </citation>
    <scope>NUCLEOTIDE SEQUENCE [LARGE SCALE GENOMIC DNA]</scope>
</reference>
<accession>A0A426XJ55</accession>
<comment type="caution">
    <text evidence="1">The sequence shown here is derived from an EMBL/GenBank/DDBJ whole genome shotgun (WGS) entry which is preliminary data.</text>
</comment>
<name>A0A426XJ55_ENSVE</name>
<dbReference type="EMBL" id="AMZH03020147">
    <property type="protein sequence ID" value="RRT39474.1"/>
    <property type="molecule type" value="Genomic_DNA"/>
</dbReference>
<evidence type="ECO:0000313" key="1">
    <source>
        <dbReference type="EMBL" id="RRT39474.1"/>
    </source>
</evidence>
<sequence>VSQCAGPSYLESTSTMDANTAAMEQSKCSRKLRCSIVKEDVGEETTTATRVTTRWVRLEATGRDEVAIGDDDTAAAEAVAALKKPWPEI</sequence>